<dbReference type="PANTHER" id="PTHR42734">
    <property type="entry name" value="METAL TRANSPORT SYSTEM ATP-BINDING PROTEIN TM_0124-RELATED"/>
    <property type="match status" value="1"/>
</dbReference>
<dbReference type="InterPro" id="IPR050153">
    <property type="entry name" value="Metal_Ion_Import_ABC"/>
</dbReference>
<dbReference type="PROSITE" id="PS50893">
    <property type="entry name" value="ABC_TRANSPORTER_2"/>
    <property type="match status" value="1"/>
</dbReference>
<organism evidence="6 7">
    <name type="scientific">Micrococcus yunnanensis</name>
    <dbReference type="NCBI Taxonomy" id="566027"/>
    <lineage>
        <taxon>Bacteria</taxon>
        <taxon>Bacillati</taxon>
        <taxon>Actinomycetota</taxon>
        <taxon>Actinomycetes</taxon>
        <taxon>Micrococcales</taxon>
        <taxon>Micrococcaceae</taxon>
        <taxon>Micrococcus</taxon>
    </lineage>
</organism>
<dbReference type="PANTHER" id="PTHR42734:SF5">
    <property type="entry name" value="IRON TRANSPORT SYSTEM ATP-BINDING PROTEIN HI_0361-RELATED"/>
    <property type="match status" value="1"/>
</dbReference>
<comment type="similarity">
    <text evidence="1">Belongs to the ABC transporter superfamily.</text>
</comment>
<evidence type="ECO:0000256" key="3">
    <source>
        <dbReference type="ARBA" id="ARBA00022741"/>
    </source>
</evidence>
<sequence length="272" mass="29080">MNASFPAGAAATPPPLAVARALELRHGSHVAVRPSDFTLPARRLIAVIGPNGSGKSTLLTALAGLSDPASGALEVLGEDPRRRSQRTSFVMQSIGVPQGVPVTVRDVVGMGRYPTLGWFRRFRREDRDIVGAAMERMQVADLARRHLDQLSGGQRQRAYVAQGLAQDHDVLLLDEPMTGLDIVSARTIDDLLHEEPTRGVSVVYTTHDLDEAAEADHVVLMSGRVVASGPPRDVLTVENLDIAYGRGALHGPSTAVEDAAEFLDDPAGGIRH</sequence>
<dbReference type="Pfam" id="PF00005">
    <property type="entry name" value="ABC_tran"/>
    <property type="match status" value="1"/>
</dbReference>
<gene>
    <name evidence="6" type="ORF">HDA34_000606</name>
</gene>
<dbReference type="InterPro" id="IPR027417">
    <property type="entry name" value="P-loop_NTPase"/>
</dbReference>
<dbReference type="InterPro" id="IPR003439">
    <property type="entry name" value="ABC_transporter-like_ATP-bd"/>
</dbReference>
<dbReference type="Proteomes" id="UP000572670">
    <property type="component" value="Unassembled WGS sequence"/>
</dbReference>
<reference evidence="6 7" key="1">
    <citation type="submission" date="2020-08" db="EMBL/GenBank/DDBJ databases">
        <title>Sequencing the genomes of 1000 actinobacteria strains.</title>
        <authorList>
            <person name="Klenk H.-P."/>
        </authorList>
    </citation>
    <scope>NUCLEOTIDE SEQUENCE [LARGE SCALE GENOMIC DNA]</scope>
    <source>
        <strain evidence="6 7">DSM 21948</strain>
    </source>
</reference>
<feature type="domain" description="ABC transporter" evidence="5">
    <location>
        <begin position="16"/>
        <end position="247"/>
    </location>
</feature>
<dbReference type="EMBL" id="JACJIK010000001">
    <property type="protein sequence ID" value="MBA9058899.1"/>
    <property type="molecule type" value="Genomic_DNA"/>
</dbReference>
<keyword evidence="4 6" id="KW-0067">ATP-binding</keyword>
<name>A0ABR6D0I2_9MICC</name>
<dbReference type="GeneID" id="93362957"/>
<dbReference type="SMART" id="SM00382">
    <property type="entry name" value="AAA"/>
    <property type="match status" value="1"/>
</dbReference>
<evidence type="ECO:0000259" key="5">
    <source>
        <dbReference type="PROSITE" id="PS50893"/>
    </source>
</evidence>
<evidence type="ECO:0000313" key="6">
    <source>
        <dbReference type="EMBL" id="MBA9058899.1"/>
    </source>
</evidence>
<dbReference type="RefSeq" id="WP_049147192.1">
    <property type="nucleotide sequence ID" value="NZ_BAAAYW010000001.1"/>
</dbReference>
<evidence type="ECO:0000256" key="4">
    <source>
        <dbReference type="ARBA" id="ARBA00022840"/>
    </source>
</evidence>
<keyword evidence="2" id="KW-0813">Transport</keyword>
<evidence type="ECO:0000313" key="7">
    <source>
        <dbReference type="Proteomes" id="UP000572670"/>
    </source>
</evidence>
<accession>A0ABR6D0I2</accession>
<dbReference type="Gene3D" id="3.40.50.300">
    <property type="entry name" value="P-loop containing nucleotide triphosphate hydrolases"/>
    <property type="match status" value="1"/>
</dbReference>
<dbReference type="SUPFAM" id="SSF52540">
    <property type="entry name" value="P-loop containing nucleoside triphosphate hydrolases"/>
    <property type="match status" value="1"/>
</dbReference>
<evidence type="ECO:0000256" key="1">
    <source>
        <dbReference type="ARBA" id="ARBA00005417"/>
    </source>
</evidence>
<keyword evidence="3" id="KW-0547">Nucleotide-binding</keyword>
<comment type="caution">
    <text evidence="6">The sequence shown here is derived from an EMBL/GenBank/DDBJ whole genome shotgun (WGS) entry which is preliminary data.</text>
</comment>
<dbReference type="GO" id="GO:0005524">
    <property type="term" value="F:ATP binding"/>
    <property type="evidence" value="ECO:0007669"/>
    <property type="project" value="UniProtKB-KW"/>
</dbReference>
<proteinExistence type="inferred from homology"/>
<evidence type="ECO:0000256" key="2">
    <source>
        <dbReference type="ARBA" id="ARBA00022448"/>
    </source>
</evidence>
<protein>
    <submittedName>
        <fullName evidence="6">Manganese transport system ATP-binding protein</fullName>
    </submittedName>
</protein>
<keyword evidence="7" id="KW-1185">Reference proteome</keyword>
<dbReference type="InterPro" id="IPR003593">
    <property type="entry name" value="AAA+_ATPase"/>
</dbReference>